<name>A0A803NTC6_CANSA</name>
<dbReference type="SUPFAM" id="SSF56219">
    <property type="entry name" value="DNase I-like"/>
    <property type="match status" value="1"/>
</dbReference>
<reference evidence="2" key="1">
    <citation type="submission" date="2018-11" db="EMBL/GenBank/DDBJ databases">
        <authorList>
            <person name="Grassa J C."/>
        </authorList>
    </citation>
    <scope>NUCLEOTIDE SEQUENCE [LARGE SCALE GENOMIC DNA]</scope>
</reference>
<dbReference type="InterPro" id="IPR043502">
    <property type="entry name" value="DNA/RNA_pol_sf"/>
</dbReference>
<protein>
    <recommendedName>
        <fullName evidence="1">Reverse transcriptase domain-containing protein</fullName>
    </recommendedName>
</protein>
<proteinExistence type="predicted"/>
<dbReference type="InterPro" id="IPR025836">
    <property type="entry name" value="Zn_knuckle_CX2CX4HX4C"/>
</dbReference>
<keyword evidence="3" id="KW-1185">Reference proteome</keyword>
<sequence>MAKIRDSREEFWIELRYERLPEFRFECCTIGHPFEHCPKFLDQIYNGQEPSLPYGPEMLGSPLPSSGYDRYRTDFFKGNAWPLMTRLAKKKAFAAAIPRIIDRPNPHSYPISDLVPFHFTGFYGHPNTSQRVHTWTLLRRCFDIAPNQPRLVLGDFNEILTHEDKIGGPHRNNDQIKAFQTTIDGCHLVSVAFEGEHITWTNKCQGSGNVKERLDYGFYNDFSTDLFGKPIIQHLDFYQSDHRALKVKVSLASSHAIELSFHSRFRFEKIWLNDQDCLDIILKNWDSSSLNAIRQKMDNLKSCAHHLQAWHHNKQSNNKIRKLIGEDGSIHTSSRDILQQVESYFDEIFTSQGLDQHVLDFVLDTIPVTISSESRSVLSLPFTTDEVQSAVRSMSEDNSLGIDGMSIMFYSNYWNIVGPLVTTAVLEVLNNGDDPSSFNKTLITLIPKVKKPSKITQFRPISLCNVLYKLVSKTIVLRIQPYMAMVISEFQSAFLSQRLIQDNILVAVEVLHSLKTRKRGQQGYAAMKLDMSKAFDRVEWHFIEQVMLKMGFGSTLVELILRCICSVSYSFLLNGFIQGSVAPQRGIRQGDPLSPYLFLICSEGFSRLLQFEEATGALHGLKVSRSAPSISHLLFVDDCVLFCRASWSTA</sequence>
<dbReference type="EnsemblPlants" id="evm.model.02.1365">
    <property type="protein sequence ID" value="cds.evm.model.02.1365"/>
    <property type="gene ID" value="evm.TU.02.1365"/>
</dbReference>
<dbReference type="InterPro" id="IPR036691">
    <property type="entry name" value="Endo/exonu/phosph_ase_sf"/>
</dbReference>
<dbReference type="PANTHER" id="PTHR31635">
    <property type="entry name" value="REVERSE TRANSCRIPTASE DOMAIN-CONTAINING PROTEIN-RELATED"/>
    <property type="match status" value="1"/>
</dbReference>
<dbReference type="PANTHER" id="PTHR31635:SF196">
    <property type="entry name" value="REVERSE TRANSCRIPTASE DOMAIN-CONTAINING PROTEIN-RELATED"/>
    <property type="match status" value="1"/>
</dbReference>
<dbReference type="Proteomes" id="UP000596661">
    <property type="component" value="Chromosome 2"/>
</dbReference>
<dbReference type="Pfam" id="PF14392">
    <property type="entry name" value="zf-CCHC_4"/>
    <property type="match status" value="1"/>
</dbReference>
<dbReference type="Gene3D" id="3.60.10.10">
    <property type="entry name" value="Endonuclease/exonuclease/phosphatase"/>
    <property type="match status" value="1"/>
</dbReference>
<feature type="domain" description="Reverse transcriptase" evidence="1">
    <location>
        <begin position="427"/>
        <end position="650"/>
    </location>
</feature>
<evidence type="ECO:0000313" key="2">
    <source>
        <dbReference type="EnsemblPlants" id="cds.evm.model.02.1365"/>
    </source>
</evidence>
<organism evidence="2 3">
    <name type="scientific">Cannabis sativa</name>
    <name type="common">Hemp</name>
    <name type="synonym">Marijuana</name>
    <dbReference type="NCBI Taxonomy" id="3483"/>
    <lineage>
        <taxon>Eukaryota</taxon>
        <taxon>Viridiplantae</taxon>
        <taxon>Streptophyta</taxon>
        <taxon>Embryophyta</taxon>
        <taxon>Tracheophyta</taxon>
        <taxon>Spermatophyta</taxon>
        <taxon>Magnoliopsida</taxon>
        <taxon>eudicotyledons</taxon>
        <taxon>Gunneridae</taxon>
        <taxon>Pentapetalae</taxon>
        <taxon>rosids</taxon>
        <taxon>fabids</taxon>
        <taxon>Rosales</taxon>
        <taxon>Cannabaceae</taxon>
        <taxon>Cannabis</taxon>
    </lineage>
</organism>
<dbReference type="SUPFAM" id="SSF56672">
    <property type="entry name" value="DNA/RNA polymerases"/>
    <property type="match status" value="1"/>
</dbReference>
<dbReference type="InterPro" id="IPR000477">
    <property type="entry name" value="RT_dom"/>
</dbReference>
<dbReference type="AlphaFoldDB" id="A0A803NTC6"/>
<dbReference type="CDD" id="cd01650">
    <property type="entry name" value="RT_nLTR_like"/>
    <property type="match status" value="1"/>
</dbReference>
<evidence type="ECO:0000313" key="3">
    <source>
        <dbReference type="Proteomes" id="UP000596661"/>
    </source>
</evidence>
<reference evidence="2" key="2">
    <citation type="submission" date="2021-03" db="UniProtKB">
        <authorList>
            <consortium name="EnsemblPlants"/>
        </authorList>
    </citation>
    <scope>IDENTIFICATION</scope>
</reference>
<dbReference type="Gramene" id="evm.model.02.1365">
    <property type="protein sequence ID" value="cds.evm.model.02.1365"/>
    <property type="gene ID" value="evm.TU.02.1365"/>
</dbReference>
<dbReference type="EMBL" id="UZAU01000180">
    <property type="status" value="NOT_ANNOTATED_CDS"/>
    <property type="molecule type" value="Genomic_DNA"/>
</dbReference>
<dbReference type="PROSITE" id="PS50878">
    <property type="entry name" value="RT_POL"/>
    <property type="match status" value="1"/>
</dbReference>
<dbReference type="Pfam" id="PF00078">
    <property type="entry name" value="RVT_1"/>
    <property type="match status" value="1"/>
</dbReference>
<accession>A0A803NTC6</accession>
<evidence type="ECO:0000259" key="1">
    <source>
        <dbReference type="PROSITE" id="PS50878"/>
    </source>
</evidence>